<dbReference type="InterPro" id="IPR036013">
    <property type="entry name" value="Band_7/SPFH_dom_sf"/>
</dbReference>
<evidence type="ECO:0000313" key="4">
    <source>
        <dbReference type="Proteomes" id="UP000719766"/>
    </source>
</evidence>
<dbReference type="OrthoDB" id="6738456at2759"/>
<protein>
    <recommendedName>
        <fullName evidence="2">Band 7 domain-containing protein</fullName>
    </recommendedName>
</protein>
<name>A0A9P7DQN8_9AGAM</name>
<dbReference type="EMBL" id="JABBWE010000008">
    <property type="protein sequence ID" value="KAG1800796.1"/>
    <property type="molecule type" value="Genomic_DNA"/>
</dbReference>
<dbReference type="Pfam" id="PF01145">
    <property type="entry name" value="Band_7"/>
    <property type="match status" value="1"/>
</dbReference>
<keyword evidence="4" id="KW-1185">Reference proteome</keyword>
<feature type="domain" description="Band 7" evidence="2">
    <location>
        <begin position="253"/>
        <end position="437"/>
    </location>
</feature>
<proteinExistence type="predicted"/>
<dbReference type="Proteomes" id="UP000719766">
    <property type="component" value="Unassembled WGS sequence"/>
</dbReference>
<feature type="region of interest" description="Disordered" evidence="1">
    <location>
        <begin position="1"/>
        <end position="45"/>
    </location>
</feature>
<organism evidence="3 4">
    <name type="scientific">Suillus plorans</name>
    <dbReference type="NCBI Taxonomy" id="116603"/>
    <lineage>
        <taxon>Eukaryota</taxon>
        <taxon>Fungi</taxon>
        <taxon>Dikarya</taxon>
        <taxon>Basidiomycota</taxon>
        <taxon>Agaricomycotina</taxon>
        <taxon>Agaricomycetes</taxon>
        <taxon>Agaricomycetidae</taxon>
        <taxon>Boletales</taxon>
        <taxon>Suillineae</taxon>
        <taxon>Suillaceae</taxon>
        <taxon>Suillus</taxon>
    </lineage>
</organism>
<dbReference type="RefSeq" id="XP_041164538.1">
    <property type="nucleotide sequence ID" value="XM_041302053.1"/>
</dbReference>
<dbReference type="SUPFAM" id="SSF117892">
    <property type="entry name" value="Band 7/SPFH domain"/>
    <property type="match status" value="1"/>
</dbReference>
<dbReference type="InterPro" id="IPR001107">
    <property type="entry name" value="Band_7"/>
</dbReference>
<sequence length="571" mass="62434">MSSRINDEEDADTVVGGSSYPVKHKGLKKSDRIDESYDSYSTGTQPRKLERVSLHDFSKTADYALEERPFVVPIAKDGIIAALERIDRQLRDSGRTGLLSNKIPVSWTGREVSPGFLGLINHGGLPKILTKPGRYPGFPLRNWWARQWCGTKGLSDTAIQFQGLTVVQVSQNQAAVISDPQNRIFVVKNSGFVAYAIDGTYDVLAIVDQTHLSTSVKDAVTGAILGSIAEIKMRSHIASGKEQEYVVALFLNIPANNCAILQRGDDLELLPAGQHYITNPNVTLRGLFTLGENQLEMPTKDIFTRDQVPVGLRIYLKWQLMEPLKLTTHGYNTPYDALRDKTQSILTQIVAHLDYSTMVKQRSLGPDNLEDGTDPSSAFLDALRTRAMDEMHEAALEYGIILKDLAVIDRQFKGEIASTMDKLTTRALQAQVEAANVDRENSNKVKQEEGALAVARIKAQSRNAQADSEAYSVIAAAKAQAERTKIEALAEAEAIRLTAEADAQAVSIRAAADAKVTDQFARGMEMRRVEVTRVQAFGNKTVFVPTDGTGVQMGNAMAVGMAAGMANGHEA</sequence>
<evidence type="ECO:0000313" key="3">
    <source>
        <dbReference type="EMBL" id="KAG1800796.1"/>
    </source>
</evidence>
<dbReference type="Gene3D" id="3.30.479.30">
    <property type="entry name" value="Band 7 domain"/>
    <property type="match status" value="1"/>
</dbReference>
<reference evidence="3" key="1">
    <citation type="journal article" date="2020" name="New Phytol.">
        <title>Comparative genomics reveals dynamic genome evolution in host specialist ectomycorrhizal fungi.</title>
        <authorList>
            <person name="Lofgren L.A."/>
            <person name="Nguyen N.H."/>
            <person name="Vilgalys R."/>
            <person name="Ruytinx J."/>
            <person name="Liao H.L."/>
            <person name="Branco S."/>
            <person name="Kuo A."/>
            <person name="LaButti K."/>
            <person name="Lipzen A."/>
            <person name="Andreopoulos W."/>
            <person name="Pangilinan J."/>
            <person name="Riley R."/>
            <person name="Hundley H."/>
            <person name="Na H."/>
            <person name="Barry K."/>
            <person name="Grigoriev I.V."/>
            <person name="Stajich J.E."/>
            <person name="Kennedy P.G."/>
        </authorList>
    </citation>
    <scope>NUCLEOTIDE SEQUENCE</scope>
    <source>
        <strain evidence="3">S12</strain>
    </source>
</reference>
<evidence type="ECO:0000256" key="1">
    <source>
        <dbReference type="SAM" id="MobiDB-lite"/>
    </source>
</evidence>
<evidence type="ECO:0000259" key="2">
    <source>
        <dbReference type="Pfam" id="PF01145"/>
    </source>
</evidence>
<accession>A0A9P7DQN8</accession>
<comment type="caution">
    <text evidence="3">The sequence shown here is derived from an EMBL/GenBank/DDBJ whole genome shotgun (WGS) entry which is preliminary data.</text>
</comment>
<dbReference type="AlphaFoldDB" id="A0A9P7DQN8"/>
<gene>
    <name evidence="3" type="ORF">HD556DRAFT_1339845</name>
</gene>
<dbReference type="GeneID" id="64595817"/>